<dbReference type="PANTHER" id="PTHR39166:SF1">
    <property type="entry name" value="BLL1166 PROTEIN"/>
    <property type="match status" value="1"/>
</dbReference>
<dbReference type="AlphaFoldDB" id="A0AAV4JW58"/>
<comment type="caution">
    <text evidence="1">The sequence shown here is derived from an EMBL/GenBank/DDBJ whole genome shotgun (WGS) entry which is preliminary data.</text>
</comment>
<reference evidence="1 2" key="1">
    <citation type="journal article" date="2021" name="Elife">
        <title>Chloroplast acquisition without the gene transfer in kleptoplastic sea slugs, Plakobranchus ocellatus.</title>
        <authorList>
            <person name="Maeda T."/>
            <person name="Takahashi S."/>
            <person name="Yoshida T."/>
            <person name="Shimamura S."/>
            <person name="Takaki Y."/>
            <person name="Nagai Y."/>
            <person name="Toyoda A."/>
            <person name="Suzuki Y."/>
            <person name="Arimoto A."/>
            <person name="Ishii H."/>
            <person name="Satoh N."/>
            <person name="Nishiyama T."/>
            <person name="Hasebe M."/>
            <person name="Maruyama T."/>
            <person name="Minagawa J."/>
            <person name="Obokata J."/>
            <person name="Shigenobu S."/>
        </authorList>
    </citation>
    <scope>NUCLEOTIDE SEQUENCE [LARGE SCALE GENOMIC DNA]</scope>
</reference>
<accession>A0AAV4JW58</accession>
<sequence>MVDWEQETVALIRQDNLRMRCLEAARLLMLPDWFIGAGFLRNAIWDHLHQRPDATPLNDVDLVYFDPDDLSLEREQCFEACLHALLPEMKWEVRNQARMHLKFGLTPFQNTADGISCWVERQTCVGVRLDSEGQMLFTAPYGLDENWSLHVSICPRNPRPALFRDRIRKKQWDRLWPRLKVVWPDCDR</sequence>
<gene>
    <name evidence="1" type="ORF">ElyMa_001701500</name>
</gene>
<dbReference type="Pfam" id="PF06042">
    <property type="entry name" value="NTP_transf_6"/>
    <property type="match status" value="1"/>
</dbReference>
<evidence type="ECO:0008006" key="3">
    <source>
        <dbReference type="Google" id="ProtNLM"/>
    </source>
</evidence>
<organism evidence="1 2">
    <name type="scientific">Elysia marginata</name>
    <dbReference type="NCBI Taxonomy" id="1093978"/>
    <lineage>
        <taxon>Eukaryota</taxon>
        <taxon>Metazoa</taxon>
        <taxon>Spiralia</taxon>
        <taxon>Lophotrochozoa</taxon>
        <taxon>Mollusca</taxon>
        <taxon>Gastropoda</taxon>
        <taxon>Heterobranchia</taxon>
        <taxon>Euthyneura</taxon>
        <taxon>Panpulmonata</taxon>
        <taxon>Sacoglossa</taxon>
        <taxon>Placobranchoidea</taxon>
        <taxon>Plakobranchidae</taxon>
        <taxon>Elysia</taxon>
    </lineage>
</organism>
<keyword evidence="2" id="KW-1185">Reference proteome</keyword>
<dbReference type="Proteomes" id="UP000762676">
    <property type="component" value="Unassembled WGS sequence"/>
</dbReference>
<evidence type="ECO:0000313" key="1">
    <source>
        <dbReference type="EMBL" id="GFS25958.1"/>
    </source>
</evidence>
<proteinExistence type="predicted"/>
<dbReference type="EMBL" id="BMAT01003457">
    <property type="protein sequence ID" value="GFS25958.1"/>
    <property type="molecule type" value="Genomic_DNA"/>
</dbReference>
<dbReference type="PANTHER" id="PTHR39166">
    <property type="entry name" value="BLL1166 PROTEIN"/>
    <property type="match status" value="1"/>
</dbReference>
<dbReference type="InterPro" id="IPR009267">
    <property type="entry name" value="NTP_transf_6"/>
</dbReference>
<name>A0AAV4JW58_9GAST</name>
<protein>
    <recommendedName>
        <fullName evidence="3">Nucleotidyltransferase family protein</fullName>
    </recommendedName>
</protein>
<evidence type="ECO:0000313" key="2">
    <source>
        <dbReference type="Proteomes" id="UP000762676"/>
    </source>
</evidence>